<protein>
    <submittedName>
        <fullName evidence="1">Uncharacterized protein</fullName>
    </submittedName>
</protein>
<accession>A0A9W4USZ7</accession>
<sequence length="101" mass="11535">MFAPSSSKKTRKLASRYRSIRSPSLILHLAFFSSLFLRCQPLGIVSNRILGRLFPLGFGPCEIAYACEIGLYASDMAFRPRFPREYHLCTVPQRVLRILLV</sequence>
<keyword evidence="2" id="KW-1185">Reference proteome</keyword>
<dbReference type="AlphaFoldDB" id="A0A9W4USZ7"/>
<name>A0A9W4USZ7_9PLEO</name>
<comment type="caution">
    <text evidence="1">The sequence shown here is derived from an EMBL/GenBank/DDBJ whole genome shotgun (WGS) entry which is preliminary data.</text>
</comment>
<organism evidence="1 2">
    <name type="scientific">Periconia digitata</name>
    <dbReference type="NCBI Taxonomy" id="1303443"/>
    <lineage>
        <taxon>Eukaryota</taxon>
        <taxon>Fungi</taxon>
        <taxon>Dikarya</taxon>
        <taxon>Ascomycota</taxon>
        <taxon>Pezizomycotina</taxon>
        <taxon>Dothideomycetes</taxon>
        <taxon>Pleosporomycetidae</taxon>
        <taxon>Pleosporales</taxon>
        <taxon>Massarineae</taxon>
        <taxon>Periconiaceae</taxon>
        <taxon>Periconia</taxon>
    </lineage>
</organism>
<evidence type="ECO:0000313" key="2">
    <source>
        <dbReference type="Proteomes" id="UP001152607"/>
    </source>
</evidence>
<evidence type="ECO:0000313" key="1">
    <source>
        <dbReference type="EMBL" id="CAI6341274.1"/>
    </source>
</evidence>
<proteinExistence type="predicted"/>
<dbReference type="EMBL" id="CAOQHR010000011">
    <property type="protein sequence ID" value="CAI6341274.1"/>
    <property type="molecule type" value="Genomic_DNA"/>
</dbReference>
<gene>
    <name evidence="1" type="ORF">PDIGIT_LOCUS14470</name>
</gene>
<dbReference type="Proteomes" id="UP001152607">
    <property type="component" value="Unassembled WGS sequence"/>
</dbReference>
<reference evidence="1" key="1">
    <citation type="submission" date="2023-01" db="EMBL/GenBank/DDBJ databases">
        <authorList>
            <person name="Van Ghelder C."/>
            <person name="Rancurel C."/>
        </authorList>
    </citation>
    <scope>NUCLEOTIDE SEQUENCE</scope>
    <source>
        <strain evidence="1">CNCM I-4278</strain>
    </source>
</reference>